<protein>
    <submittedName>
        <fullName evidence="1">Uncharacterized protein</fullName>
    </submittedName>
</protein>
<evidence type="ECO:0000313" key="1">
    <source>
        <dbReference type="EMBL" id="KAF9490648.1"/>
    </source>
</evidence>
<proteinExistence type="predicted"/>
<reference evidence="1" key="1">
    <citation type="submission" date="2020-11" db="EMBL/GenBank/DDBJ databases">
        <authorList>
            <consortium name="DOE Joint Genome Institute"/>
            <person name="Ahrendt S."/>
            <person name="Riley R."/>
            <person name="Andreopoulos W."/>
            <person name="Labutti K."/>
            <person name="Pangilinan J."/>
            <person name="Ruiz-Duenas F.J."/>
            <person name="Barrasa J.M."/>
            <person name="Sanchez-Garcia M."/>
            <person name="Camarero S."/>
            <person name="Miyauchi S."/>
            <person name="Serrano A."/>
            <person name="Linde D."/>
            <person name="Babiker R."/>
            <person name="Drula E."/>
            <person name="Ayuso-Fernandez I."/>
            <person name="Pacheco R."/>
            <person name="Padilla G."/>
            <person name="Ferreira P."/>
            <person name="Barriuso J."/>
            <person name="Kellner H."/>
            <person name="Castanera R."/>
            <person name="Alfaro M."/>
            <person name="Ramirez L."/>
            <person name="Pisabarro A.G."/>
            <person name="Kuo A."/>
            <person name="Tritt A."/>
            <person name="Lipzen A."/>
            <person name="He G."/>
            <person name="Yan M."/>
            <person name="Ng V."/>
            <person name="Cullen D."/>
            <person name="Martin F."/>
            <person name="Rosso M.-N."/>
            <person name="Henrissat B."/>
            <person name="Hibbett D."/>
            <person name="Martinez A.T."/>
            <person name="Grigoriev I.V."/>
        </authorList>
    </citation>
    <scope>NUCLEOTIDE SEQUENCE</scope>
    <source>
        <strain evidence="1">ATCC 90797</strain>
    </source>
</reference>
<organism evidence="1 2">
    <name type="scientific">Pleurotus eryngii</name>
    <name type="common">Boletus of the steppes</name>
    <dbReference type="NCBI Taxonomy" id="5323"/>
    <lineage>
        <taxon>Eukaryota</taxon>
        <taxon>Fungi</taxon>
        <taxon>Dikarya</taxon>
        <taxon>Basidiomycota</taxon>
        <taxon>Agaricomycotina</taxon>
        <taxon>Agaricomycetes</taxon>
        <taxon>Agaricomycetidae</taxon>
        <taxon>Agaricales</taxon>
        <taxon>Pleurotineae</taxon>
        <taxon>Pleurotaceae</taxon>
        <taxon>Pleurotus</taxon>
    </lineage>
</organism>
<accession>A0A9P5ZP89</accession>
<gene>
    <name evidence="1" type="ORF">BDN71DRAFT_1434516</name>
</gene>
<dbReference type="Proteomes" id="UP000807025">
    <property type="component" value="Unassembled WGS sequence"/>
</dbReference>
<name>A0A9P5ZP89_PLEER</name>
<dbReference type="OrthoDB" id="10668750at2759"/>
<dbReference type="EMBL" id="MU154636">
    <property type="protein sequence ID" value="KAF9490648.1"/>
    <property type="molecule type" value="Genomic_DNA"/>
</dbReference>
<dbReference type="AlphaFoldDB" id="A0A9P5ZP89"/>
<evidence type="ECO:0000313" key="2">
    <source>
        <dbReference type="Proteomes" id="UP000807025"/>
    </source>
</evidence>
<sequence length="364" mass="40255">MSAPMGITTQAPLTYYEYTKSRLPNTSGARTHDEDVMVVTLDRAISTSGYIHLERRAFRDSEKQHFVYDYALFRRCWTYRLARLQPGGQRLQGSPGQRTYKLSTEGISATCYLELIWPGSRFGRPAPKLKSLLDTVAKGVSRKCCPNVGYTKIVTNSGAHRTVTCNNSASLRRAGLRYRNYSLFSCPPPLPFALAIAVVPFISQNPGHAHHVMNEDAHTCYPLWCSIGGRVGTIGKQPHAKLPTLLLESPPATYGDYAGQQGYTLLRNQLGNTVKRFLLTALPILVSMERPASSVLLRPLVALKGIHNPFGGTTKKCHYMVEGLQNQLGVIQMVLSRRPTLAAPSLLPPITVLHGARRKRPSSL</sequence>
<keyword evidence="2" id="KW-1185">Reference proteome</keyword>
<comment type="caution">
    <text evidence="1">The sequence shown here is derived from an EMBL/GenBank/DDBJ whole genome shotgun (WGS) entry which is preliminary data.</text>
</comment>